<keyword evidence="5" id="KW-1185">Reference proteome</keyword>
<evidence type="ECO:0000256" key="2">
    <source>
        <dbReference type="PROSITE-ProRule" id="PRU00059"/>
    </source>
</evidence>
<evidence type="ECO:0000256" key="1">
    <source>
        <dbReference type="ARBA" id="ARBA00023157"/>
    </source>
</evidence>
<evidence type="ECO:0000313" key="4">
    <source>
        <dbReference type="EMBL" id="KAK7082624.1"/>
    </source>
</evidence>
<dbReference type="InterPro" id="IPR035914">
    <property type="entry name" value="Sperma_CUB_dom_sf"/>
</dbReference>
<dbReference type="SUPFAM" id="SSF49854">
    <property type="entry name" value="Spermadhesin, CUB domain"/>
    <property type="match status" value="1"/>
</dbReference>
<comment type="caution">
    <text evidence="2">Lacks conserved residue(s) required for the propagation of feature annotation.</text>
</comment>
<proteinExistence type="predicted"/>
<reference evidence="4 5" key="1">
    <citation type="submission" date="2023-11" db="EMBL/GenBank/DDBJ databases">
        <title>Halocaridina rubra genome assembly.</title>
        <authorList>
            <person name="Smith C."/>
        </authorList>
    </citation>
    <scope>NUCLEOTIDE SEQUENCE [LARGE SCALE GENOMIC DNA]</scope>
    <source>
        <strain evidence="4">EP-1</strain>
        <tissue evidence="4">Whole</tissue>
    </source>
</reference>
<protein>
    <recommendedName>
        <fullName evidence="3">CUB domain-containing protein</fullName>
    </recommendedName>
</protein>
<feature type="domain" description="CUB" evidence="3">
    <location>
        <begin position="10"/>
        <end position="90"/>
    </location>
</feature>
<name>A0AAN8XR01_HALRR</name>
<dbReference type="Gene3D" id="2.60.120.290">
    <property type="entry name" value="Spermadhesin, CUB domain"/>
    <property type="match status" value="1"/>
</dbReference>
<dbReference type="PROSITE" id="PS01180">
    <property type="entry name" value="CUB"/>
    <property type="match status" value="1"/>
</dbReference>
<dbReference type="AlphaFoldDB" id="A0AAN8XR01"/>
<comment type="caution">
    <text evidence="4">The sequence shown here is derived from an EMBL/GenBank/DDBJ whole genome shotgun (WGS) entry which is preliminary data.</text>
</comment>
<keyword evidence="1" id="KW-1015">Disulfide bond</keyword>
<accession>A0AAN8XR01</accession>
<dbReference type="InterPro" id="IPR000859">
    <property type="entry name" value="CUB_dom"/>
</dbReference>
<gene>
    <name evidence="4" type="ORF">SK128_001784</name>
</gene>
<organism evidence="4 5">
    <name type="scientific">Halocaridina rubra</name>
    <name type="common">Hawaiian red shrimp</name>
    <dbReference type="NCBI Taxonomy" id="373956"/>
    <lineage>
        <taxon>Eukaryota</taxon>
        <taxon>Metazoa</taxon>
        <taxon>Ecdysozoa</taxon>
        <taxon>Arthropoda</taxon>
        <taxon>Crustacea</taxon>
        <taxon>Multicrustacea</taxon>
        <taxon>Malacostraca</taxon>
        <taxon>Eumalacostraca</taxon>
        <taxon>Eucarida</taxon>
        <taxon>Decapoda</taxon>
        <taxon>Pleocyemata</taxon>
        <taxon>Caridea</taxon>
        <taxon>Atyoidea</taxon>
        <taxon>Atyidae</taxon>
        <taxon>Halocaridina</taxon>
    </lineage>
</organism>
<dbReference type="Proteomes" id="UP001381693">
    <property type="component" value="Unassembled WGS sequence"/>
</dbReference>
<sequence>MAFQLSPLGCSKRVTARKHLHVYWQSPGYPKRYPLNISCTLELFYPKKFTNGVIHVTFQTPSRIYAKNDTVCWGDRLVIAERPKFANRQV</sequence>
<evidence type="ECO:0000313" key="5">
    <source>
        <dbReference type="Proteomes" id="UP001381693"/>
    </source>
</evidence>
<evidence type="ECO:0000259" key="3">
    <source>
        <dbReference type="PROSITE" id="PS01180"/>
    </source>
</evidence>
<dbReference type="EMBL" id="JAXCGZ010003942">
    <property type="protein sequence ID" value="KAK7082624.1"/>
    <property type="molecule type" value="Genomic_DNA"/>
</dbReference>